<dbReference type="AlphaFoldDB" id="A0AAV4CR82"/>
<dbReference type="EMBL" id="BLXT01006896">
    <property type="protein sequence ID" value="GFO34368.1"/>
    <property type="molecule type" value="Genomic_DNA"/>
</dbReference>
<accession>A0AAV4CR82</accession>
<gene>
    <name evidence="1" type="ORF">PoB_006087300</name>
</gene>
<sequence>MDLDTGDRDASGDVIVSPAKKNTWWCESSYYFDCLCYTGLISFVCVRHFAWHLVSGHHGPHLERHWGRVQPRDKEIPRFIEEKITTHLRHPDIIFLILSHLAFR</sequence>
<evidence type="ECO:0000313" key="2">
    <source>
        <dbReference type="Proteomes" id="UP000735302"/>
    </source>
</evidence>
<protein>
    <submittedName>
        <fullName evidence="1">Uncharacterized protein</fullName>
    </submittedName>
</protein>
<dbReference type="Proteomes" id="UP000735302">
    <property type="component" value="Unassembled WGS sequence"/>
</dbReference>
<reference evidence="1 2" key="1">
    <citation type="journal article" date="2021" name="Elife">
        <title>Chloroplast acquisition without the gene transfer in kleptoplastic sea slugs, Plakobranchus ocellatus.</title>
        <authorList>
            <person name="Maeda T."/>
            <person name="Takahashi S."/>
            <person name="Yoshida T."/>
            <person name="Shimamura S."/>
            <person name="Takaki Y."/>
            <person name="Nagai Y."/>
            <person name="Toyoda A."/>
            <person name="Suzuki Y."/>
            <person name="Arimoto A."/>
            <person name="Ishii H."/>
            <person name="Satoh N."/>
            <person name="Nishiyama T."/>
            <person name="Hasebe M."/>
            <person name="Maruyama T."/>
            <person name="Minagawa J."/>
            <person name="Obokata J."/>
            <person name="Shigenobu S."/>
        </authorList>
    </citation>
    <scope>NUCLEOTIDE SEQUENCE [LARGE SCALE GENOMIC DNA]</scope>
</reference>
<organism evidence="1 2">
    <name type="scientific">Plakobranchus ocellatus</name>
    <dbReference type="NCBI Taxonomy" id="259542"/>
    <lineage>
        <taxon>Eukaryota</taxon>
        <taxon>Metazoa</taxon>
        <taxon>Spiralia</taxon>
        <taxon>Lophotrochozoa</taxon>
        <taxon>Mollusca</taxon>
        <taxon>Gastropoda</taxon>
        <taxon>Heterobranchia</taxon>
        <taxon>Euthyneura</taxon>
        <taxon>Panpulmonata</taxon>
        <taxon>Sacoglossa</taxon>
        <taxon>Placobranchoidea</taxon>
        <taxon>Plakobranchidae</taxon>
        <taxon>Plakobranchus</taxon>
    </lineage>
</organism>
<name>A0AAV4CR82_9GAST</name>
<proteinExistence type="predicted"/>
<comment type="caution">
    <text evidence="1">The sequence shown here is derived from an EMBL/GenBank/DDBJ whole genome shotgun (WGS) entry which is preliminary data.</text>
</comment>
<evidence type="ECO:0000313" key="1">
    <source>
        <dbReference type="EMBL" id="GFO34368.1"/>
    </source>
</evidence>
<keyword evidence="2" id="KW-1185">Reference proteome</keyword>